<evidence type="ECO:0008006" key="3">
    <source>
        <dbReference type="Google" id="ProtNLM"/>
    </source>
</evidence>
<sequence length="182" mass="20979">MKNSSDVQSSSHSPRKFNSEIFVDAEDRWIFRGNRIDQKEVLSYFRQNLKEDDLGIFIDNRFGELTENGYLELEGYPIHLIACRETEDTLVFLSESETSYSLRELLFALDADGCLFAKTKYYKKLKFRPDRNCLSDLSPYLEETENGTEIRFRGETIAIPESGESPKVPLPVEFRAVPSQGD</sequence>
<proteinExistence type="predicted"/>
<evidence type="ECO:0000313" key="2">
    <source>
        <dbReference type="Proteomes" id="UP000276407"/>
    </source>
</evidence>
<reference evidence="1 2" key="1">
    <citation type="submission" date="2018-11" db="EMBL/GenBank/DDBJ databases">
        <title>Complete genome sequence of Leptospira kmetyi isolate LS 001/16 from soil sample associated with a leptospirosis patient in Kelantan.</title>
        <authorList>
            <person name="Muhammad Yusoff F."/>
            <person name="Muhammad Yusoff S."/>
            <person name="Ahmad M.N."/>
            <person name="Yusof N.Y."/>
            <person name="Aziah I."/>
        </authorList>
    </citation>
    <scope>NUCLEOTIDE SEQUENCE [LARGE SCALE GENOMIC DNA]</scope>
    <source>
        <strain evidence="1 2">LS 001/16</strain>
    </source>
</reference>
<accession>A0AAD0XRP4</accession>
<name>A0AAD0XRP4_9LEPT</name>
<dbReference type="RefSeq" id="WP_100736506.1">
    <property type="nucleotide sequence ID" value="NZ_CP033614.1"/>
</dbReference>
<evidence type="ECO:0000313" key="1">
    <source>
        <dbReference type="EMBL" id="AYV57053.1"/>
    </source>
</evidence>
<dbReference type="KEGG" id="lkm:EFP84_17105"/>
<dbReference type="EMBL" id="CP033614">
    <property type="protein sequence ID" value="AYV57053.1"/>
    <property type="molecule type" value="Genomic_DNA"/>
</dbReference>
<dbReference type="Proteomes" id="UP000276407">
    <property type="component" value="Chromosome 1"/>
</dbReference>
<protein>
    <recommendedName>
        <fullName evidence="3">DUF1285 domain-containing protein</fullName>
    </recommendedName>
</protein>
<gene>
    <name evidence="1" type="ORF">EFP84_17105</name>
</gene>
<organism evidence="1 2">
    <name type="scientific">Leptospira kmetyi</name>
    <dbReference type="NCBI Taxonomy" id="408139"/>
    <lineage>
        <taxon>Bacteria</taxon>
        <taxon>Pseudomonadati</taxon>
        <taxon>Spirochaetota</taxon>
        <taxon>Spirochaetia</taxon>
        <taxon>Leptospirales</taxon>
        <taxon>Leptospiraceae</taxon>
        <taxon>Leptospira</taxon>
    </lineage>
</organism>
<dbReference type="AlphaFoldDB" id="A0AAD0XRP4"/>